<dbReference type="InterPro" id="IPR037024">
    <property type="entry name" value="NiFe_Hase_small_N_sf"/>
</dbReference>
<evidence type="ECO:0000256" key="1">
    <source>
        <dbReference type="ARBA" id="ARBA00023002"/>
    </source>
</evidence>
<dbReference type="EMBL" id="PEZW01000007">
    <property type="protein sequence ID" value="PIS07945.1"/>
    <property type="molecule type" value="Genomic_DNA"/>
</dbReference>
<feature type="domain" description="NADH:ubiquinone oxidoreductase-like 20kDa subunit" evidence="2">
    <location>
        <begin position="17"/>
        <end position="138"/>
    </location>
</feature>
<name>A0A2H0W779_9BACT</name>
<dbReference type="InterPro" id="IPR051349">
    <property type="entry name" value="Hydrogenase_assoc-protein"/>
</dbReference>
<dbReference type="Pfam" id="PF01058">
    <property type="entry name" value="Oxidored_q6"/>
    <property type="match status" value="1"/>
</dbReference>
<evidence type="ECO:0000313" key="3">
    <source>
        <dbReference type="EMBL" id="PIS07945.1"/>
    </source>
</evidence>
<evidence type="ECO:0000259" key="2">
    <source>
        <dbReference type="Pfam" id="PF01058"/>
    </source>
</evidence>
<sequence>MEIRSKKTLAIFSLTSCGGCFDVVKDRPEEYFALQKFYTVDDLRPKHKNTIDKKYDIVIIEGHPRGKSGAERAKTIRRNAKIVVAIGACAHLGGVYQMGTLLPKEKRPHLILSKIIRIDYLVPGCPVNSDELIRCLIDLYWGRIFRLPDLSICFECRQNENNCLLKKNKLCLGPITRAGCGSICINNGEACLGCRGSKPDANIEKMTEILKPIVIKDEIDTVLTMYGGLDVK</sequence>
<dbReference type="Gene3D" id="3.40.50.700">
    <property type="entry name" value="NADH:ubiquinone oxidoreductase-like, 20kDa subunit"/>
    <property type="match status" value="1"/>
</dbReference>
<keyword evidence="1" id="KW-0560">Oxidoreductase</keyword>
<dbReference type="Proteomes" id="UP000231382">
    <property type="component" value="Unassembled WGS sequence"/>
</dbReference>
<dbReference type="PANTHER" id="PTHR42845">
    <property type="entry name" value="COENZYME F420-REDUCING HYDROGENASE, GAMMA SUBUNIT"/>
    <property type="match status" value="1"/>
</dbReference>
<dbReference type="SUPFAM" id="SSF56770">
    <property type="entry name" value="HydA/Nqo6-like"/>
    <property type="match status" value="1"/>
</dbReference>
<proteinExistence type="predicted"/>
<dbReference type="GO" id="GO:0051536">
    <property type="term" value="F:iron-sulfur cluster binding"/>
    <property type="evidence" value="ECO:0007669"/>
    <property type="project" value="InterPro"/>
</dbReference>
<gene>
    <name evidence="3" type="ORF">COT78_00885</name>
</gene>
<dbReference type="InterPro" id="IPR006137">
    <property type="entry name" value="NADH_UbQ_OxRdtase-like_20kDa"/>
</dbReference>
<accession>A0A2H0W779</accession>
<dbReference type="AlphaFoldDB" id="A0A2H0W779"/>
<evidence type="ECO:0000313" key="4">
    <source>
        <dbReference type="Proteomes" id="UP000231382"/>
    </source>
</evidence>
<reference evidence="4" key="1">
    <citation type="submission" date="2017-09" db="EMBL/GenBank/DDBJ databases">
        <title>Depth-based differentiation of microbial function through sediment-hosted aquifers and enrichment of novel symbionts in the deep terrestrial subsurface.</title>
        <authorList>
            <person name="Probst A.J."/>
            <person name="Ladd B."/>
            <person name="Jarett J.K."/>
            <person name="Geller-Mcgrath D.E."/>
            <person name="Sieber C.M.K."/>
            <person name="Emerson J.B."/>
            <person name="Anantharaman K."/>
            <person name="Thomas B.C."/>
            <person name="Malmstrom R."/>
            <person name="Stieglmeier M."/>
            <person name="Klingl A."/>
            <person name="Woyke T."/>
            <person name="Ryan C.M."/>
            <person name="Banfield J.F."/>
        </authorList>
    </citation>
    <scope>NUCLEOTIDE SEQUENCE [LARGE SCALE GENOMIC DNA]</scope>
</reference>
<comment type="caution">
    <text evidence="3">The sequence shown here is derived from an EMBL/GenBank/DDBJ whole genome shotgun (WGS) entry which is preliminary data.</text>
</comment>
<organism evidence="3 4">
    <name type="scientific">Candidatus Berkelbacteria bacterium CG10_big_fil_rev_8_21_14_0_10_43_13</name>
    <dbReference type="NCBI Taxonomy" id="1974514"/>
    <lineage>
        <taxon>Bacteria</taxon>
        <taxon>Candidatus Berkelbacteria</taxon>
    </lineage>
</organism>
<protein>
    <recommendedName>
        <fullName evidence="2">NADH:ubiquinone oxidoreductase-like 20kDa subunit domain-containing protein</fullName>
    </recommendedName>
</protein>
<dbReference type="PANTHER" id="PTHR42845:SF1">
    <property type="entry name" value="HYDROGENASE SMALL SUBUNIT"/>
    <property type="match status" value="1"/>
</dbReference>
<dbReference type="GO" id="GO:0016491">
    <property type="term" value="F:oxidoreductase activity"/>
    <property type="evidence" value="ECO:0007669"/>
    <property type="project" value="UniProtKB-KW"/>
</dbReference>